<dbReference type="SUPFAM" id="SSF142019">
    <property type="entry name" value="Nqo1 FMN-binding domain-like"/>
    <property type="match status" value="1"/>
</dbReference>
<comment type="subunit">
    <text evidence="8">The complex is composed of six subunits: RnfA, RnfB, RnfC, RnfD, RnfE and RnfG.</text>
</comment>
<feature type="binding site" evidence="8">
    <location>
        <position position="416"/>
    </location>
    <ligand>
        <name>[4Fe-4S] cluster</name>
        <dbReference type="ChEBI" id="CHEBI:49883"/>
        <label>1</label>
    </ligand>
</feature>
<dbReference type="Pfam" id="PF13375">
    <property type="entry name" value="RnfC_N"/>
    <property type="match status" value="1"/>
</dbReference>
<dbReference type="InterPro" id="IPR037225">
    <property type="entry name" value="Nuo51_FMN-bd_sf"/>
</dbReference>
<dbReference type="PANTHER" id="PTHR43034:SF2">
    <property type="entry name" value="ION-TRANSLOCATING OXIDOREDUCTASE COMPLEX SUBUNIT C"/>
    <property type="match status" value="1"/>
</dbReference>
<keyword evidence="3 8" id="KW-0479">Metal-binding</keyword>
<comment type="subcellular location">
    <subcellularLocation>
        <location evidence="8">Cell inner membrane</location>
        <topology evidence="8">Peripheral membrane protein</topology>
    </subcellularLocation>
</comment>
<dbReference type="InterPro" id="IPR017900">
    <property type="entry name" value="4Fe4S_Fe_S_CS"/>
</dbReference>
<dbReference type="InterPro" id="IPR010208">
    <property type="entry name" value="Ion_transpt_RnfC/RsxC"/>
</dbReference>
<gene>
    <name evidence="8" type="primary">rnfC</name>
    <name evidence="10" type="ORF">SAMN02745746_02828</name>
</gene>
<keyword evidence="4 8" id="KW-0677">Repeat</keyword>
<feature type="binding site" evidence="8">
    <location>
        <position position="423"/>
    </location>
    <ligand>
        <name>[4Fe-4S] cluster</name>
        <dbReference type="ChEBI" id="CHEBI:49883"/>
        <label>2</label>
    </ligand>
</feature>
<dbReference type="Pfam" id="PF13187">
    <property type="entry name" value="Fer4_9"/>
    <property type="match status" value="1"/>
</dbReference>
<evidence type="ECO:0000256" key="3">
    <source>
        <dbReference type="ARBA" id="ARBA00022723"/>
    </source>
</evidence>
<dbReference type="EMBL" id="FXAG01000016">
    <property type="protein sequence ID" value="SMF37480.1"/>
    <property type="molecule type" value="Genomic_DNA"/>
</dbReference>
<comment type="function">
    <text evidence="8">Part of a membrane-bound complex that couples electron transfer with translocation of ions across the membrane.</text>
</comment>
<keyword evidence="6 8" id="KW-0408">Iron</keyword>
<feature type="binding site" evidence="8">
    <location>
        <position position="455"/>
    </location>
    <ligand>
        <name>[4Fe-4S] cluster</name>
        <dbReference type="ChEBI" id="CHEBI:49883"/>
        <label>2</label>
    </ligand>
</feature>
<proteinExistence type="inferred from homology"/>
<evidence type="ECO:0000256" key="1">
    <source>
        <dbReference type="ARBA" id="ARBA00022448"/>
    </source>
</evidence>
<keyword evidence="8" id="KW-1003">Cell membrane</keyword>
<reference evidence="11" key="1">
    <citation type="submission" date="2017-04" db="EMBL/GenBank/DDBJ databases">
        <authorList>
            <person name="Varghese N."/>
            <person name="Submissions S."/>
        </authorList>
    </citation>
    <scope>NUCLEOTIDE SEQUENCE [LARGE SCALE GENOMIC DNA]</scope>
    <source>
        <strain evidence="11">DSM 22618</strain>
    </source>
</reference>
<dbReference type="NCBIfam" id="TIGR01945">
    <property type="entry name" value="rnfC"/>
    <property type="match status" value="1"/>
</dbReference>
<feature type="domain" description="4Fe-4S ferredoxin-type" evidence="9">
    <location>
        <begin position="442"/>
        <end position="472"/>
    </location>
</feature>
<dbReference type="GO" id="GO:0005886">
    <property type="term" value="C:plasma membrane"/>
    <property type="evidence" value="ECO:0007669"/>
    <property type="project" value="UniProtKB-SubCell"/>
</dbReference>
<dbReference type="Proteomes" id="UP000192920">
    <property type="component" value="Unassembled WGS sequence"/>
</dbReference>
<keyword evidence="8" id="KW-0997">Cell inner membrane</keyword>
<dbReference type="InterPro" id="IPR011538">
    <property type="entry name" value="Nuo51_FMN-bd"/>
</dbReference>
<evidence type="ECO:0000256" key="8">
    <source>
        <dbReference type="HAMAP-Rule" id="MF_00461"/>
    </source>
</evidence>
<comment type="cofactor">
    <cofactor evidence="8">
        <name>[4Fe-4S] cluster</name>
        <dbReference type="ChEBI" id="CHEBI:49883"/>
    </cofactor>
    <text evidence="8">Binds 2 [4Fe-4S] clusters per subunit.</text>
</comment>
<feature type="domain" description="4Fe-4S ferredoxin-type" evidence="9">
    <location>
        <begin position="404"/>
        <end position="432"/>
    </location>
</feature>
<dbReference type="STRING" id="1123014.SAMN02745746_02828"/>
<evidence type="ECO:0000313" key="10">
    <source>
        <dbReference type="EMBL" id="SMF37480.1"/>
    </source>
</evidence>
<feature type="binding site" evidence="8">
    <location>
        <position position="458"/>
    </location>
    <ligand>
        <name>[4Fe-4S] cluster</name>
        <dbReference type="ChEBI" id="CHEBI:49883"/>
        <label>2</label>
    </ligand>
</feature>
<keyword evidence="2 8" id="KW-0004">4Fe-4S</keyword>
<dbReference type="InterPro" id="IPR017896">
    <property type="entry name" value="4Fe4S_Fe-S-bd"/>
</dbReference>
<evidence type="ECO:0000259" key="9">
    <source>
        <dbReference type="PROSITE" id="PS51379"/>
    </source>
</evidence>
<dbReference type="GO" id="GO:0046872">
    <property type="term" value="F:metal ion binding"/>
    <property type="evidence" value="ECO:0007669"/>
    <property type="project" value="UniProtKB-KW"/>
</dbReference>
<dbReference type="EC" id="7.-.-.-" evidence="8"/>
<dbReference type="PROSITE" id="PS00198">
    <property type="entry name" value="4FE4S_FER_1"/>
    <property type="match status" value="1"/>
</dbReference>
<dbReference type="PROSITE" id="PS51379">
    <property type="entry name" value="4FE4S_FER_2"/>
    <property type="match status" value="2"/>
</dbReference>
<protein>
    <recommendedName>
        <fullName evidence="8">Ion-translocating oxidoreductase complex subunit C</fullName>
        <ecNumber evidence="8">7.-.-.-</ecNumber>
    </recommendedName>
    <alternativeName>
        <fullName evidence="8">Rnf electron transport complex subunit C</fullName>
    </alternativeName>
</protein>
<dbReference type="NCBIfam" id="NF003454">
    <property type="entry name" value="PRK05035.1"/>
    <property type="match status" value="1"/>
</dbReference>
<name>A0A1Y6C1U5_9NEIS</name>
<dbReference type="GO" id="GO:0009055">
    <property type="term" value="F:electron transfer activity"/>
    <property type="evidence" value="ECO:0007669"/>
    <property type="project" value="InterPro"/>
</dbReference>
<dbReference type="GO" id="GO:0051539">
    <property type="term" value="F:4 iron, 4 sulfur cluster binding"/>
    <property type="evidence" value="ECO:0007669"/>
    <property type="project" value="UniProtKB-KW"/>
</dbReference>
<dbReference type="Pfam" id="PF01512">
    <property type="entry name" value="Complex1_51K"/>
    <property type="match status" value="1"/>
</dbReference>
<feature type="binding site" evidence="8">
    <location>
        <position position="419"/>
    </location>
    <ligand>
        <name>[4Fe-4S] cluster</name>
        <dbReference type="ChEBI" id="CHEBI:49883"/>
        <label>1</label>
    </ligand>
</feature>
<evidence type="ECO:0000256" key="4">
    <source>
        <dbReference type="ARBA" id="ARBA00022737"/>
    </source>
</evidence>
<dbReference type="AlphaFoldDB" id="A0A1Y6C1U5"/>
<dbReference type="SUPFAM" id="SSF46548">
    <property type="entry name" value="alpha-helical ferredoxin"/>
    <property type="match status" value="1"/>
</dbReference>
<keyword evidence="8" id="KW-1278">Translocase</keyword>
<keyword evidence="1 8" id="KW-0813">Transport</keyword>
<organism evidence="10 11">
    <name type="scientific">Pseudogulbenkiania subflava DSM 22618</name>
    <dbReference type="NCBI Taxonomy" id="1123014"/>
    <lineage>
        <taxon>Bacteria</taxon>
        <taxon>Pseudomonadati</taxon>
        <taxon>Pseudomonadota</taxon>
        <taxon>Betaproteobacteria</taxon>
        <taxon>Neisseriales</taxon>
        <taxon>Chromobacteriaceae</taxon>
        <taxon>Pseudogulbenkiania</taxon>
    </lineage>
</organism>
<dbReference type="Gene3D" id="3.40.50.11540">
    <property type="entry name" value="NADH-ubiquinone oxidoreductase 51kDa subunit"/>
    <property type="match status" value="1"/>
</dbReference>
<comment type="similarity">
    <text evidence="8">Belongs to the 4Fe4S bacterial-type ferredoxin family. RnfC subfamily.</text>
</comment>
<keyword evidence="8" id="KW-0472">Membrane</keyword>
<feature type="binding site" evidence="8">
    <location>
        <position position="462"/>
    </location>
    <ligand>
        <name>[4Fe-4S] cluster</name>
        <dbReference type="ChEBI" id="CHEBI:49883"/>
        <label>1</label>
    </ligand>
</feature>
<dbReference type="HAMAP" id="MF_00461">
    <property type="entry name" value="RsxC_RnfC"/>
    <property type="match status" value="1"/>
</dbReference>
<dbReference type="GO" id="GO:0022900">
    <property type="term" value="P:electron transport chain"/>
    <property type="evidence" value="ECO:0007669"/>
    <property type="project" value="UniProtKB-UniRule"/>
</dbReference>
<sequence length="485" mass="51870">MCFVKQARLDRAWLDQPFLCRSHTVLSLAVAPRQERPKTAWLQRLLKGTGWGRQDWQGGIRLPGHKDLSNKTPIQSLSLAGVRLDIPLVNGRSRAEACVTVGQAVKKGEVIWRGPAGTVWVHASTSGVVCGLGEVRLAESDEPVACVSIEADGLDQWLAARAPAPSFDPAQLADFALQMGLVGLGGAGFPTGLKLAPRDAELDTLLINGAECEPFITCDDRLMRERAADIIATADYLGRVYSLKRVAIGVEPNKPEALASLRAVARAAGSAVEVVALPCRYPAGGQPLLVKSLSGRVLGPGMLPAELGLLVMNVATVYALGRAVFHGEPLVSRVVTLTGHVEQAGNVEAPVGLAVSHLLERARPRAGERGVQVGGPMMGRLLSHPEAVIGKTSSCLIVRSDELFPPRAQSGDCIRCNRCVDVCPMALQPLKLYEATNRADRQTLQQEQLGACIECGTCSQVCPSNLPLRDSFRHAKRTIWLGAVQ</sequence>
<accession>A0A1Y6C1U5</accession>
<dbReference type="InterPro" id="IPR026902">
    <property type="entry name" value="RnfC_N"/>
</dbReference>
<keyword evidence="11" id="KW-1185">Reference proteome</keyword>
<evidence type="ECO:0000256" key="7">
    <source>
        <dbReference type="ARBA" id="ARBA00023014"/>
    </source>
</evidence>
<dbReference type="PANTHER" id="PTHR43034">
    <property type="entry name" value="ION-TRANSLOCATING OXIDOREDUCTASE COMPLEX SUBUNIT C"/>
    <property type="match status" value="1"/>
</dbReference>
<feature type="binding site" evidence="8">
    <location>
        <position position="452"/>
    </location>
    <ligand>
        <name>[4Fe-4S] cluster</name>
        <dbReference type="ChEBI" id="CHEBI:49883"/>
        <label>2</label>
    </ligand>
</feature>
<feature type="binding site" evidence="8">
    <location>
        <position position="413"/>
    </location>
    <ligand>
        <name>[4Fe-4S] cluster</name>
        <dbReference type="ChEBI" id="CHEBI:49883"/>
        <label>1</label>
    </ligand>
</feature>
<evidence type="ECO:0000256" key="2">
    <source>
        <dbReference type="ARBA" id="ARBA00022485"/>
    </source>
</evidence>
<evidence type="ECO:0000256" key="6">
    <source>
        <dbReference type="ARBA" id="ARBA00023004"/>
    </source>
</evidence>
<dbReference type="SUPFAM" id="SSF142984">
    <property type="entry name" value="Nqo1 middle domain-like"/>
    <property type="match status" value="1"/>
</dbReference>
<keyword evidence="7 8" id="KW-0411">Iron-sulfur</keyword>
<evidence type="ECO:0000256" key="5">
    <source>
        <dbReference type="ARBA" id="ARBA00022982"/>
    </source>
</evidence>
<evidence type="ECO:0000313" key="11">
    <source>
        <dbReference type="Proteomes" id="UP000192920"/>
    </source>
</evidence>
<keyword evidence="5 8" id="KW-0249">Electron transport</keyword>
<dbReference type="Gene3D" id="3.30.70.20">
    <property type="match status" value="1"/>
</dbReference>